<proteinExistence type="predicted"/>
<dbReference type="Proteomes" id="UP000053841">
    <property type="component" value="Unassembled WGS sequence"/>
</dbReference>
<dbReference type="AlphaFoldDB" id="W6XVW8"/>
<dbReference type="HOGENOM" id="CLU_150823_0_2_1"/>
<evidence type="ECO:0000313" key="3">
    <source>
        <dbReference type="Proteomes" id="UP000053841"/>
    </source>
</evidence>
<evidence type="ECO:0000313" key="2">
    <source>
        <dbReference type="EMBL" id="EUC29335.1"/>
    </source>
</evidence>
<feature type="region of interest" description="Disordered" evidence="1">
    <location>
        <begin position="32"/>
        <end position="108"/>
    </location>
</feature>
<dbReference type="GeneID" id="19143462"/>
<dbReference type="eggNOG" id="ENOG502SBW5">
    <property type="taxonomic scope" value="Eukaryota"/>
</dbReference>
<reference evidence="2 3" key="1">
    <citation type="journal article" date="2013" name="PLoS Genet.">
        <title>Comparative genome structure, secondary metabolite, and effector coding capacity across Cochliobolus pathogens.</title>
        <authorList>
            <person name="Condon B.J."/>
            <person name="Leng Y."/>
            <person name="Wu D."/>
            <person name="Bushley K.E."/>
            <person name="Ohm R.A."/>
            <person name="Otillar R."/>
            <person name="Martin J."/>
            <person name="Schackwitz W."/>
            <person name="Grimwood J."/>
            <person name="MohdZainudin N."/>
            <person name="Xue C."/>
            <person name="Wang R."/>
            <person name="Manning V.A."/>
            <person name="Dhillon B."/>
            <person name="Tu Z.J."/>
            <person name="Steffenson B.J."/>
            <person name="Salamov A."/>
            <person name="Sun H."/>
            <person name="Lowry S."/>
            <person name="LaButti K."/>
            <person name="Han J."/>
            <person name="Copeland A."/>
            <person name="Lindquist E."/>
            <person name="Barry K."/>
            <person name="Schmutz J."/>
            <person name="Baker S.E."/>
            <person name="Ciuffetti L.M."/>
            <person name="Grigoriev I.V."/>
            <person name="Zhong S."/>
            <person name="Turgeon B.G."/>
        </authorList>
    </citation>
    <scope>NUCLEOTIDE SEQUENCE [LARGE SCALE GENOMIC DNA]</scope>
    <source>
        <strain evidence="2 3">26-R-13</strain>
    </source>
</reference>
<organism evidence="2 3">
    <name type="scientific">Cochliobolus carbonum (strain 26-R-13)</name>
    <name type="common">Maize leaf spot fungus</name>
    <name type="synonym">Bipolaris zeicola</name>
    <dbReference type="NCBI Taxonomy" id="930089"/>
    <lineage>
        <taxon>Eukaryota</taxon>
        <taxon>Fungi</taxon>
        <taxon>Dikarya</taxon>
        <taxon>Ascomycota</taxon>
        <taxon>Pezizomycotina</taxon>
        <taxon>Dothideomycetes</taxon>
        <taxon>Pleosporomycetidae</taxon>
        <taxon>Pleosporales</taxon>
        <taxon>Pleosporineae</taxon>
        <taxon>Pleosporaceae</taxon>
        <taxon>Bipolaris</taxon>
    </lineage>
</organism>
<dbReference type="OrthoDB" id="2157103at2759"/>
<gene>
    <name evidence="2" type="ORF">COCCADRAFT_106803</name>
</gene>
<evidence type="ECO:0000256" key="1">
    <source>
        <dbReference type="SAM" id="MobiDB-lite"/>
    </source>
</evidence>
<dbReference type="KEGG" id="bze:COCCADRAFT_106803"/>
<keyword evidence="3" id="KW-1185">Reference proteome</keyword>
<name>W6XVW8_COCC2</name>
<feature type="compositionally biased region" description="Low complexity" evidence="1">
    <location>
        <begin position="36"/>
        <end position="51"/>
    </location>
</feature>
<dbReference type="EMBL" id="KI964753">
    <property type="protein sequence ID" value="EUC29335.1"/>
    <property type="molecule type" value="Genomic_DNA"/>
</dbReference>
<dbReference type="RefSeq" id="XP_007716349.1">
    <property type="nucleotide sequence ID" value="XM_007718159.1"/>
</dbReference>
<sequence length="114" mass="12522">MMPLRQIPRITPISSITRYSHLPARPVFASLRDYSDSSSNSTNTNSAGGDSQKSGDKISEAPKPKRKTQAELDAELMEKLQGLDSEGGAAGVEYEDGKPASMKRSVRNNMFRYI</sequence>
<feature type="compositionally biased region" description="Basic and acidic residues" evidence="1">
    <location>
        <begin position="53"/>
        <end position="63"/>
    </location>
</feature>
<protein>
    <submittedName>
        <fullName evidence="2">Uncharacterized protein</fullName>
    </submittedName>
</protein>
<accession>W6XVW8</accession>